<reference evidence="3 4" key="1">
    <citation type="submission" date="2018-06" db="EMBL/GenBank/DDBJ databases">
        <title>Chryseolinea flavus sp. nov., a member of the phylum Bacteroidetes isolated from soil.</title>
        <authorList>
            <person name="Li Y."/>
            <person name="Wang J."/>
        </authorList>
    </citation>
    <scope>NUCLEOTIDE SEQUENCE [LARGE SCALE GENOMIC DNA]</scope>
    <source>
        <strain evidence="3 4">SDU1-6</strain>
    </source>
</reference>
<feature type="region of interest" description="Disordered" evidence="1">
    <location>
        <begin position="46"/>
        <end position="70"/>
    </location>
</feature>
<organism evidence="3 4">
    <name type="scientific">Pseudochryseolinea flava</name>
    <dbReference type="NCBI Taxonomy" id="2059302"/>
    <lineage>
        <taxon>Bacteria</taxon>
        <taxon>Pseudomonadati</taxon>
        <taxon>Bacteroidota</taxon>
        <taxon>Cytophagia</taxon>
        <taxon>Cytophagales</taxon>
        <taxon>Fulvivirgaceae</taxon>
        <taxon>Pseudochryseolinea</taxon>
    </lineage>
</organism>
<evidence type="ECO:0000313" key="4">
    <source>
        <dbReference type="Proteomes" id="UP000251889"/>
    </source>
</evidence>
<feature type="transmembrane region" description="Helical" evidence="2">
    <location>
        <begin position="21"/>
        <end position="41"/>
    </location>
</feature>
<name>A0A364XWI1_9BACT</name>
<keyword evidence="4" id="KW-1185">Reference proteome</keyword>
<protein>
    <submittedName>
        <fullName evidence="3">Uncharacterized protein</fullName>
    </submittedName>
</protein>
<dbReference type="Proteomes" id="UP000251889">
    <property type="component" value="Unassembled WGS sequence"/>
</dbReference>
<dbReference type="GO" id="GO:0015996">
    <property type="term" value="P:chlorophyll catabolic process"/>
    <property type="evidence" value="ECO:0007669"/>
    <property type="project" value="TreeGrafter"/>
</dbReference>
<feature type="compositionally biased region" description="Basic and acidic residues" evidence="1">
    <location>
        <begin position="46"/>
        <end position="60"/>
    </location>
</feature>
<keyword evidence="2" id="KW-1133">Transmembrane helix</keyword>
<gene>
    <name evidence="3" type="ORF">DQQ10_23595</name>
</gene>
<dbReference type="PANTHER" id="PTHR33428">
    <property type="entry name" value="CHLOROPHYLLASE-2, CHLOROPLASTIC"/>
    <property type="match status" value="1"/>
</dbReference>
<keyword evidence="2" id="KW-0472">Membrane</keyword>
<dbReference type="SUPFAM" id="SSF53474">
    <property type="entry name" value="alpha/beta-Hydrolases"/>
    <property type="match status" value="1"/>
</dbReference>
<dbReference type="AlphaFoldDB" id="A0A364XWI1"/>
<dbReference type="PANTHER" id="PTHR33428:SF14">
    <property type="entry name" value="CARBOXYLESTERASE TYPE B DOMAIN-CONTAINING PROTEIN"/>
    <property type="match status" value="1"/>
</dbReference>
<dbReference type="Gene3D" id="3.40.50.1820">
    <property type="entry name" value="alpha/beta hydrolase"/>
    <property type="match status" value="1"/>
</dbReference>
<dbReference type="InterPro" id="IPR029058">
    <property type="entry name" value="AB_hydrolase_fold"/>
</dbReference>
<keyword evidence="2" id="KW-0812">Transmembrane</keyword>
<evidence type="ECO:0000256" key="2">
    <source>
        <dbReference type="SAM" id="Phobius"/>
    </source>
</evidence>
<proteinExistence type="predicted"/>
<evidence type="ECO:0000313" key="3">
    <source>
        <dbReference type="EMBL" id="RAV98508.1"/>
    </source>
</evidence>
<dbReference type="OrthoDB" id="9808543at2"/>
<dbReference type="GO" id="GO:0047746">
    <property type="term" value="F:chlorophyllase activity"/>
    <property type="evidence" value="ECO:0007669"/>
    <property type="project" value="TreeGrafter"/>
</dbReference>
<evidence type="ECO:0000256" key="1">
    <source>
        <dbReference type="SAM" id="MobiDB-lite"/>
    </source>
</evidence>
<dbReference type="EMBL" id="QMFY01000017">
    <property type="protein sequence ID" value="RAV98508.1"/>
    <property type="molecule type" value="Genomic_DNA"/>
</dbReference>
<sequence length="938" mass="101540">MLNQKSVMKKRKSSTATFVSGVWPLVQCVVVVGLLSAIALMSGCDDPHDHQDNPHARPQEGGRIVPRPDVPQDPKALSTIIIVPPLLNCANSVTVKGFVPGALVRIYSDGTKIAEKVGNDPEGETFQVSSPLATGKNITATQEFDGVESLPSVQEPVQDVNEVYPAGIPKPNFPFLYLYNCGIATYVNNLPPGGDLRVFEQASITDPKNLVGSVNGVAEGQSIGIHPSFKTDHLVSAESQICTDVATSDIQKVMPEPASLPDPTADPIYEAATFVACHSLVNGAKVTIERSGTTIAVFGAPASHVRVLGVTVSAGDVLDITQELCGVKSNTTHVTVQPCSALPPPVLIGPRAGDVVAQLSNVVAGSRVRIYSGTEEIADGGGSTIMYTRPLIDHETLIVIQSFGACISSGYQVVVGSGLQDPGVAGPCGRVKSWEYGHGGDPDRRTTDVSSYFSSPGFCVNVPMNAVPLHAVVRYPEGPGPFPLVIIVHGNHHANDPSYRGYDYLLEQLASQCMIGVSVEEDFLNLCDQNNVAGEMDARGIVLLRHLQLWREWNRTPGHPFYSKVDMNSVGLSGHSRGGEAIVVAALLNKTLHINTDPPVGPTSHNFDFGIKSLYAIAPVDGQFDHGAITLTNADYYVMHGSHDGDVYDFGGQRLYNRAYPVTNTTNHFKGFVFVHGANHGQWNTGWGTCCENTVGPSPLISAADQQQIGKTYMSAFFLAGLKGWKPYRHFLSGEASFASVPPGVTRITQYQDPEKIFVNHYQEDYDPTTGSLMGVENWRTGSFPNYLVYSFSDDDRPHFLWGETRGLIAGWNEERSMITMALKNGGGVDFKYLAMHVGQTHEDPTDLNTPGVDKDFSVQLEFEEGAGPEVAVSSYGTLSYPLITYYKMKSVQQTIRIPFEDLRISPQVKTADVRAIKIKFNRQSRGNIALDEVQFSN</sequence>
<accession>A0A364XWI1</accession>
<comment type="caution">
    <text evidence="3">The sequence shown here is derived from an EMBL/GenBank/DDBJ whole genome shotgun (WGS) entry which is preliminary data.</text>
</comment>